<evidence type="ECO:0000313" key="2">
    <source>
        <dbReference type="Proteomes" id="UP000231134"/>
    </source>
</evidence>
<dbReference type="RefSeq" id="WP_100426265.1">
    <property type="nucleotide sequence ID" value="NZ_PGEX01000001.1"/>
</dbReference>
<proteinExistence type="predicted"/>
<protein>
    <submittedName>
        <fullName evidence="1">Uncharacterized protein</fullName>
    </submittedName>
</protein>
<name>A0A2M9A9P7_9BACT</name>
<sequence>MVDKAMHEKMSALARLGAKASNGGETRRLQNLVKKGLKTNIPTSGNLADILYKVGVDANEKVDAARGIISVFISKALAGDLSAARFIFEAGGLTLNAAEKRARIAAISKMAENPQRVEVRDIQAVSPVEMRAEAVQLGIFEGDAFKKGAAEA</sequence>
<organism evidence="1 2">
    <name type="scientific">Hallerella succinigenes</name>
    <dbReference type="NCBI Taxonomy" id="1896222"/>
    <lineage>
        <taxon>Bacteria</taxon>
        <taxon>Pseudomonadati</taxon>
        <taxon>Fibrobacterota</taxon>
        <taxon>Fibrobacteria</taxon>
        <taxon>Fibrobacterales</taxon>
        <taxon>Fibrobacteraceae</taxon>
        <taxon>Hallerella</taxon>
    </lineage>
</organism>
<gene>
    <name evidence="1" type="ORF">BGX16_2434</name>
</gene>
<comment type="caution">
    <text evidence="1">The sequence shown here is derived from an EMBL/GenBank/DDBJ whole genome shotgun (WGS) entry which is preliminary data.</text>
</comment>
<accession>A0A2M9A9P7</accession>
<dbReference type="EMBL" id="PGEX01000001">
    <property type="protein sequence ID" value="PJJ42408.1"/>
    <property type="molecule type" value="Genomic_DNA"/>
</dbReference>
<dbReference type="Proteomes" id="UP000231134">
    <property type="component" value="Unassembled WGS sequence"/>
</dbReference>
<dbReference type="AlphaFoldDB" id="A0A2M9A9P7"/>
<reference evidence="1 2" key="1">
    <citation type="submission" date="2017-11" db="EMBL/GenBank/DDBJ databases">
        <title>Animal gut microbial communities from fecal samples from Wisconsin, USA.</title>
        <authorList>
            <person name="Neumann A."/>
        </authorList>
    </citation>
    <scope>NUCLEOTIDE SEQUENCE [LARGE SCALE GENOMIC DNA]</scope>
    <source>
        <strain evidence="1 2">UWS3</strain>
    </source>
</reference>
<evidence type="ECO:0000313" key="1">
    <source>
        <dbReference type="EMBL" id="PJJ42408.1"/>
    </source>
</evidence>
<keyword evidence="2" id="KW-1185">Reference proteome</keyword>